<dbReference type="HOGENOM" id="CLU_1205780_0_0_1"/>
<dbReference type="EMBL" id="JH819048">
    <property type="protein sequence ID" value="EKC22809.1"/>
    <property type="molecule type" value="Genomic_DNA"/>
</dbReference>
<dbReference type="AlphaFoldDB" id="K1PUY2"/>
<proteinExistence type="predicted"/>
<protein>
    <recommendedName>
        <fullName evidence="1">DUF7869 domain-containing protein</fullName>
    </recommendedName>
</protein>
<sequence length="230" mass="25343">MDMGKVHTAPYRRAASLLLSTGNIANPIVAAFHRMVHLRLLEETFEELESMRPTSIRTSDVYNITEWLTPHINAIKNHHRPHVFKITSGSTATKPRPVSNDDFVLVDIPQYAGEWPQLCQVVSALVKRFQNDRLDPMQEKNSRNAGKKEAWTEKINKQQIWSSAFKLTPSGDIPKKLLNGGAPLDNPGGPIGTGWGNILKGSDLTANTDDTNTPLVCGNDIIGCQYGCGG</sequence>
<dbReference type="InterPro" id="IPR057191">
    <property type="entry name" value="DUF7869"/>
</dbReference>
<evidence type="ECO:0000259" key="1">
    <source>
        <dbReference type="Pfam" id="PF25273"/>
    </source>
</evidence>
<dbReference type="Pfam" id="PF25273">
    <property type="entry name" value="DUF7869"/>
    <property type="match status" value="1"/>
</dbReference>
<accession>K1PUY2</accession>
<feature type="domain" description="DUF7869" evidence="1">
    <location>
        <begin position="41"/>
        <end position="91"/>
    </location>
</feature>
<name>K1PUY2_MAGGI</name>
<reference evidence="2" key="1">
    <citation type="journal article" date="2012" name="Nature">
        <title>The oyster genome reveals stress adaptation and complexity of shell formation.</title>
        <authorList>
            <person name="Zhang G."/>
            <person name="Fang X."/>
            <person name="Guo X."/>
            <person name="Li L."/>
            <person name="Luo R."/>
            <person name="Xu F."/>
            <person name="Yang P."/>
            <person name="Zhang L."/>
            <person name="Wang X."/>
            <person name="Qi H."/>
            <person name="Xiong Z."/>
            <person name="Que H."/>
            <person name="Xie Y."/>
            <person name="Holland P.W."/>
            <person name="Paps J."/>
            <person name="Zhu Y."/>
            <person name="Wu F."/>
            <person name="Chen Y."/>
            <person name="Wang J."/>
            <person name="Peng C."/>
            <person name="Meng J."/>
            <person name="Yang L."/>
            <person name="Liu J."/>
            <person name="Wen B."/>
            <person name="Zhang N."/>
            <person name="Huang Z."/>
            <person name="Zhu Q."/>
            <person name="Feng Y."/>
            <person name="Mount A."/>
            <person name="Hedgecock D."/>
            <person name="Xu Z."/>
            <person name="Liu Y."/>
            <person name="Domazet-Loso T."/>
            <person name="Du Y."/>
            <person name="Sun X."/>
            <person name="Zhang S."/>
            <person name="Liu B."/>
            <person name="Cheng P."/>
            <person name="Jiang X."/>
            <person name="Li J."/>
            <person name="Fan D."/>
            <person name="Wang W."/>
            <person name="Fu W."/>
            <person name="Wang T."/>
            <person name="Wang B."/>
            <person name="Zhang J."/>
            <person name="Peng Z."/>
            <person name="Li Y."/>
            <person name="Li N."/>
            <person name="Wang J."/>
            <person name="Chen M."/>
            <person name="He Y."/>
            <person name="Tan F."/>
            <person name="Song X."/>
            <person name="Zheng Q."/>
            <person name="Huang R."/>
            <person name="Yang H."/>
            <person name="Du X."/>
            <person name="Chen L."/>
            <person name="Yang M."/>
            <person name="Gaffney P.M."/>
            <person name="Wang S."/>
            <person name="Luo L."/>
            <person name="She Z."/>
            <person name="Ming Y."/>
            <person name="Huang W."/>
            <person name="Zhang S."/>
            <person name="Huang B."/>
            <person name="Zhang Y."/>
            <person name="Qu T."/>
            <person name="Ni P."/>
            <person name="Miao G."/>
            <person name="Wang J."/>
            <person name="Wang Q."/>
            <person name="Steinberg C.E."/>
            <person name="Wang H."/>
            <person name="Li N."/>
            <person name="Qian L."/>
            <person name="Zhang G."/>
            <person name="Li Y."/>
            <person name="Yang H."/>
            <person name="Liu X."/>
            <person name="Wang J."/>
            <person name="Yin Y."/>
            <person name="Wang J."/>
        </authorList>
    </citation>
    <scope>NUCLEOTIDE SEQUENCE [LARGE SCALE GENOMIC DNA]</scope>
    <source>
        <strain evidence="2">05x7-T-G4-1.051#20</strain>
    </source>
</reference>
<dbReference type="InParanoid" id="K1PUY2"/>
<gene>
    <name evidence="2" type="ORF">CGI_10001442</name>
</gene>
<organism evidence="2">
    <name type="scientific">Magallana gigas</name>
    <name type="common">Pacific oyster</name>
    <name type="synonym">Crassostrea gigas</name>
    <dbReference type="NCBI Taxonomy" id="29159"/>
    <lineage>
        <taxon>Eukaryota</taxon>
        <taxon>Metazoa</taxon>
        <taxon>Spiralia</taxon>
        <taxon>Lophotrochozoa</taxon>
        <taxon>Mollusca</taxon>
        <taxon>Bivalvia</taxon>
        <taxon>Autobranchia</taxon>
        <taxon>Pteriomorphia</taxon>
        <taxon>Ostreida</taxon>
        <taxon>Ostreoidea</taxon>
        <taxon>Ostreidae</taxon>
        <taxon>Magallana</taxon>
    </lineage>
</organism>
<evidence type="ECO:0000313" key="2">
    <source>
        <dbReference type="EMBL" id="EKC22809.1"/>
    </source>
</evidence>